<keyword evidence="1" id="KW-0597">Phosphoprotein</keyword>
<evidence type="ECO:0000256" key="1">
    <source>
        <dbReference type="PROSITE-ProRule" id="PRU00169"/>
    </source>
</evidence>
<dbReference type="Gene3D" id="3.40.50.2300">
    <property type="match status" value="1"/>
</dbReference>
<evidence type="ECO:0000259" key="2">
    <source>
        <dbReference type="PROSITE" id="PS50110"/>
    </source>
</evidence>
<proteinExistence type="predicted"/>
<dbReference type="InterPro" id="IPR011006">
    <property type="entry name" value="CheY-like_superfamily"/>
</dbReference>
<reference evidence="3 4" key="1">
    <citation type="submission" date="2022-01" db="EMBL/GenBank/DDBJ databases">
        <title>Mariniradius saccharolyticus sp. nov., isolated from sediment of a river.</title>
        <authorList>
            <person name="Liu H."/>
        </authorList>
    </citation>
    <scope>NUCLEOTIDE SEQUENCE [LARGE SCALE GENOMIC DNA]</scope>
    <source>
        <strain evidence="3 4">RY-2</strain>
    </source>
</reference>
<dbReference type="PROSITE" id="PS50110">
    <property type="entry name" value="RESPONSE_REGULATORY"/>
    <property type="match status" value="1"/>
</dbReference>
<dbReference type="SUPFAM" id="SSF52172">
    <property type="entry name" value="CheY-like"/>
    <property type="match status" value="1"/>
</dbReference>
<feature type="modified residue" description="4-aspartylphosphate" evidence="1">
    <location>
        <position position="73"/>
    </location>
</feature>
<dbReference type="EMBL" id="JAKEVZ010000001">
    <property type="protein sequence ID" value="MCF1749480.1"/>
    <property type="molecule type" value="Genomic_DNA"/>
</dbReference>
<evidence type="ECO:0000313" key="4">
    <source>
        <dbReference type="Proteomes" id="UP001201449"/>
    </source>
</evidence>
<comment type="caution">
    <text evidence="3">The sequence shown here is derived from an EMBL/GenBank/DDBJ whole genome shotgun (WGS) entry which is preliminary data.</text>
</comment>
<dbReference type="InterPro" id="IPR001789">
    <property type="entry name" value="Sig_transdc_resp-reg_receiver"/>
</dbReference>
<accession>A0ABS9BQ60</accession>
<dbReference type="Proteomes" id="UP001201449">
    <property type="component" value="Unassembled WGS sequence"/>
</dbReference>
<sequence>MYATNLSKWDTTVLIENDPVLNFVNKRVLQLIGFKGDIQLFSDAKQAADFLDRHFDDLAKEPETRGKTMIFVDSDLPDIDAMDLLGKMDCLNPEKRSKVIPVLMVAGHPCDETCSCRKQREGLEVVTKPLIGSVLKRLIKNRLGKTLRRARKTIVPKTKGFLRFGKN</sequence>
<gene>
    <name evidence="3" type="ORF">L0U89_00240</name>
</gene>
<organism evidence="3 4">
    <name type="scientific">Mariniradius sediminis</name>
    <dbReference type="NCBI Taxonomy" id="2909237"/>
    <lineage>
        <taxon>Bacteria</taxon>
        <taxon>Pseudomonadati</taxon>
        <taxon>Bacteroidota</taxon>
        <taxon>Cytophagia</taxon>
        <taxon>Cytophagales</taxon>
        <taxon>Cyclobacteriaceae</taxon>
        <taxon>Mariniradius</taxon>
    </lineage>
</organism>
<evidence type="ECO:0000313" key="3">
    <source>
        <dbReference type="EMBL" id="MCF1749480.1"/>
    </source>
</evidence>
<keyword evidence="4" id="KW-1185">Reference proteome</keyword>
<dbReference type="CDD" id="cd00156">
    <property type="entry name" value="REC"/>
    <property type="match status" value="1"/>
</dbReference>
<feature type="domain" description="Response regulatory" evidence="2">
    <location>
        <begin position="11"/>
        <end position="143"/>
    </location>
</feature>
<dbReference type="RefSeq" id="WP_234859685.1">
    <property type="nucleotide sequence ID" value="NZ_JAKEVZ010000001.1"/>
</dbReference>
<protein>
    <submittedName>
        <fullName evidence="3">Response regulator</fullName>
    </submittedName>
</protein>
<name>A0ABS9BQ60_9BACT</name>